<feature type="chain" id="PRO_5013218199" description="YnbE-like lipoprotein" evidence="1">
    <location>
        <begin position="23"/>
        <end position="68"/>
    </location>
</feature>
<evidence type="ECO:0000313" key="2">
    <source>
        <dbReference type="EMBL" id="PCI73637.1"/>
    </source>
</evidence>
<comment type="caution">
    <text evidence="2">The sequence shown here is derived from an EMBL/GenBank/DDBJ whole genome shotgun (WGS) entry which is preliminary data.</text>
</comment>
<proteinExistence type="predicted"/>
<sequence>MQSNKSLRSLRAGSSFALLALAACTPTIQIAVPNEPITINLNVRIEHEIRVKVEEELDGIFTLDSGLF</sequence>
<gene>
    <name evidence="2" type="ORF">COB20_16050</name>
</gene>
<evidence type="ECO:0008006" key="4">
    <source>
        <dbReference type="Google" id="ProtNLM"/>
    </source>
</evidence>
<dbReference type="Proteomes" id="UP000218767">
    <property type="component" value="Unassembled WGS sequence"/>
</dbReference>
<keyword evidence="1" id="KW-0732">Signal</keyword>
<reference evidence="3" key="1">
    <citation type="submission" date="2017-08" db="EMBL/GenBank/DDBJ databases">
        <title>A dynamic microbial community with high functional redundancy inhabits the cold, oxic subseafloor aquifer.</title>
        <authorList>
            <person name="Tully B.J."/>
            <person name="Wheat C.G."/>
            <person name="Glazer B.T."/>
            <person name="Huber J.A."/>
        </authorList>
    </citation>
    <scope>NUCLEOTIDE SEQUENCE [LARGE SCALE GENOMIC DNA]</scope>
</reference>
<name>A0A2A4WUY9_9GAMM</name>
<evidence type="ECO:0000313" key="3">
    <source>
        <dbReference type="Proteomes" id="UP000218767"/>
    </source>
</evidence>
<feature type="signal peptide" evidence="1">
    <location>
        <begin position="1"/>
        <end position="22"/>
    </location>
</feature>
<accession>A0A2A4WUY9</accession>
<protein>
    <recommendedName>
        <fullName evidence="4">YnbE-like lipoprotein</fullName>
    </recommendedName>
</protein>
<evidence type="ECO:0000256" key="1">
    <source>
        <dbReference type="SAM" id="SignalP"/>
    </source>
</evidence>
<dbReference type="EMBL" id="NVUL01000119">
    <property type="protein sequence ID" value="PCI73637.1"/>
    <property type="molecule type" value="Genomic_DNA"/>
</dbReference>
<organism evidence="2 3">
    <name type="scientific">SAR86 cluster bacterium</name>
    <dbReference type="NCBI Taxonomy" id="2030880"/>
    <lineage>
        <taxon>Bacteria</taxon>
        <taxon>Pseudomonadati</taxon>
        <taxon>Pseudomonadota</taxon>
        <taxon>Gammaproteobacteria</taxon>
        <taxon>SAR86 cluster</taxon>
    </lineage>
</organism>
<dbReference type="PROSITE" id="PS51257">
    <property type="entry name" value="PROKAR_LIPOPROTEIN"/>
    <property type="match status" value="1"/>
</dbReference>
<dbReference type="AlphaFoldDB" id="A0A2A4WUY9"/>
<dbReference type="InterPro" id="IPR025985">
    <property type="entry name" value="YnbE"/>
</dbReference>
<dbReference type="Pfam" id="PF13617">
    <property type="entry name" value="Lipoprotein_19"/>
    <property type="match status" value="1"/>
</dbReference>